<dbReference type="Pfam" id="PF01632">
    <property type="entry name" value="Ribosomal_L35p"/>
    <property type="match status" value="1"/>
</dbReference>
<dbReference type="GO" id="GO:0003735">
    <property type="term" value="F:structural constituent of ribosome"/>
    <property type="evidence" value="ECO:0007669"/>
    <property type="project" value="InterPro"/>
</dbReference>
<keyword evidence="3" id="KW-0687">Ribonucleoprotein</keyword>
<proteinExistence type="inferred from homology"/>
<dbReference type="GO" id="GO:0006412">
    <property type="term" value="P:translation"/>
    <property type="evidence" value="ECO:0007669"/>
    <property type="project" value="InterPro"/>
</dbReference>
<dbReference type="InterPro" id="IPR021137">
    <property type="entry name" value="Ribosomal_bL35-like"/>
</dbReference>
<comment type="caution">
    <text evidence="4">The sequence shown here is derived from an EMBL/GenBank/DDBJ whole genome shotgun (WGS) entry which is preliminary data.</text>
</comment>
<dbReference type="NCBIfam" id="TIGR00001">
    <property type="entry name" value="rpmI_bact"/>
    <property type="match status" value="1"/>
</dbReference>
<dbReference type="EMBL" id="MLJW01000108">
    <property type="protein sequence ID" value="OIQ99285.1"/>
    <property type="molecule type" value="Genomic_DNA"/>
</dbReference>
<dbReference type="PRINTS" id="PR00064">
    <property type="entry name" value="RIBOSOMALL35"/>
</dbReference>
<comment type="similarity">
    <text evidence="1">Belongs to the bacterial ribosomal protein bL35 family.</text>
</comment>
<keyword evidence="2 4" id="KW-0689">Ribosomal protein</keyword>
<dbReference type="SUPFAM" id="SSF143034">
    <property type="entry name" value="L35p-like"/>
    <property type="match status" value="1"/>
</dbReference>
<protein>
    <submittedName>
        <fullName evidence="4">50S ribosomal protein L35</fullName>
    </submittedName>
</protein>
<gene>
    <name evidence="4" type="primary">rpmI_5</name>
    <name evidence="4" type="ORF">GALL_186950</name>
</gene>
<name>A0A1J5SGI9_9ZZZZ</name>
<evidence type="ECO:0000313" key="4">
    <source>
        <dbReference type="EMBL" id="OIQ99285.1"/>
    </source>
</evidence>
<accession>A0A1J5SGI9</accession>
<reference evidence="4" key="1">
    <citation type="submission" date="2016-10" db="EMBL/GenBank/DDBJ databases">
        <title>Sequence of Gallionella enrichment culture.</title>
        <authorList>
            <person name="Poehlein A."/>
            <person name="Muehling M."/>
            <person name="Daniel R."/>
        </authorList>
    </citation>
    <scope>NUCLEOTIDE SEQUENCE</scope>
</reference>
<organism evidence="4">
    <name type="scientific">mine drainage metagenome</name>
    <dbReference type="NCBI Taxonomy" id="410659"/>
    <lineage>
        <taxon>unclassified sequences</taxon>
        <taxon>metagenomes</taxon>
        <taxon>ecological metagenomes</taxon>
    </lineage>
</organism>
<dbReference type="AlphaFoldDB" id="A0A1J5SGI9"/>
<dbReference type="PANTHER" id="PTHR33343:SF1">
    <property type="entry name" value="LARGE RIBOSOMAL SUBUNIT PROTEIN BL35M"/>
    <property type="match status" value="1"/>
</dbReference>
<dbReference type="PROSITE" id="PS00936">
    <property type="entry name" value="RIBOSOMAL_L35"/>
    <property type="match status" value="1"/>
</dbReference>
<evidence type="ECO:0000256" key="2">
    <source>
        <dbReference type="ARBA" id="ARBA00022980"/>
    </source>
</evidence>
<dbReference type="GO" id="GO:0022625">
    <property type="term" value="C:cytosolic large ribosomal subunit"/>
    <property type="evidence" value="ECO:0007669"/>
    <property type="project" value="TreeGrafter"/>
</dbReference>
<dbReference type="FunFam" id="4.10.410.60:FF:000001">
    <property type="entry name" value="50S ribosomal protein L35"/>
    <property type="match status" value="1"/>
</dbReference>
<evidence type="ECO:0000256" key="3">
    <source>
        <dbReference type="ARBA" id="ARBA00023274"/>
    </source>
</evidence>
<dbReference type="InterPro" id="IPR001706">
    <property type="entry name" value="Ribosomal_bL35"/>
</dbReference>
<dbReference type="HAMAP" id="MF_00514">
    <property type="entry name" value="Ribosomal_bL35"/>
    <property type="match status" value="1"/>
</dbReference>
<dbReference type="PANTHER" id="PTHR33343">
    <property type="entry name" value="54S RIBOSOMAL PROTEIN BL35M"/>
    <property type="match status" value="1"/>
</dbReference>
<dbReference type="InterPro" id="IPR037229">
    <property type="entry name" value="Ribosomal_bL35_sf"/>
</dbReference>
<dbReference type="Gene3D" id="4.10.410.60">
    <property type="match status" value="1"/>
</dbReference>
<evidence type="ECO:0000256" key="1">
    <source>
        <dbReference type="ARBA" id="ARBA00006598"/>
    </source>
</evidence>
<sequence length="65" mass="7261">MPKMKTKSGAKKRFKVRPGGSIKRASAFKRHILTKKTTRSKRQLRGITGVVAADVKSVRSMMPYA</sequence>
<dbReference type="InterPro" id="IPR018265">
    <property type="entry name" value="Ribosomal_bL35_CS"/>
</dbReference>